<name>A0A6A6W579_9PEZI</name>
<evidence type="ECO:0000313" key="3">
    <source>
        <dbReference type="Proteomes" id="UP000799437"/>
    </source>
</evidence>
<dbReference type="RefSeq" id="XP_033599168.1">
    <property type="nucleotide sequence ID" value="XM_033749947.1"/>
</dbReference>
<dbReference type="Proteomes" id="UP000799437">
    <property type="component" value="Unassembled WGS sequence"/>
</dbReference>
<feature type="chain" id="PRO_5027760922" evidence="1">
    <location>
        <begin position="20"/>
        <end position="130"/>
    </location>
</feature>
<evidence type="ECO:0000313" key="2">
    <source>
        <dbReference type="EMBL" id="KAF2756717.1"/>
    </source>
</evidence>
<keyword evidence="1" id="KW-0732">Signal</keyword>
<keyword evidence="3" id="KW-1185">Reference proteome</keyword>
<proteinExistence type="predicted"/>
<reference evidence="2" key="1">
    <citation type="journal article" date="2020" name="Stud. Mycol.">
        <title>101 Dothideomycetes genomes: a test case for predicting lifestyles and emergence of pathogens.</title>
        <authorList>
            <person name="Haridas S."/>
            <person name="Albert R."/>
            <person name="Binder M."/>
            <person name="Bloem J."/>
            <person name="Labutti K."/>
            <person name="Salamov A."/>
            <person name="Andreopoulos B."/>
            <person name="Baker S."/>
            <person name="Barry K."/>
            <person name="Bills G."/>
            <person name="Bluhm B."/>
            <person name="Cannon C."/>
            <person name="Castanera R."/>
            <person name="Culley D."/>
            <person name="Daum C."/>
            <person name="Ezra D."/>
            <person name="Gonzalez J."/>
            <person name="Henrissat B."/>
            <person name="Kuo A."/>
            <person name="Liang C."/>
            <person name="Lipzen A."/>
            <person name="Lutzoni F."/>
            <person name="Magnuson J."/>
            <person name="Mondo S."/>
            <person name="Nolan M."/>
            <person name="Ohm R."/>
            <person name="Pangilinan J."/>
            <person name="Park H.-J."/>
            <person name="Ramirez L."/>
            <person name="Alfaro M."/>
            <person name="Sun H."/>
            <person name="Tritt A."/>
            <person name="Yoshinaga Y."/>
            <person name="Zwiers L.-H."/>
            <person name="Turgeon B."/>
            <person name="Goodwin S."/>
            <person name="Spatafora J."/>
            <person name="Crous P."/>
            <person name="Grigoriev I."/>
        </authorList>
    </citation>
    <scope>NUCLEOTIDE SEQUENCE</scope>
    <source>
        <strain evidence="2">CBS 121739</strain>
    </source>
</reference>
<gene>
    <name evidence="2" type="ORF">EJ05DRAFT_74468</name>
</gene>
<dbReference type="EMBL" id="ML996575">
    <property type="protein sequence ID" value="KAF2756717.1"/>
    <property type="molecule type" value="Genomic_DNA"/>
</dbReference>
<dbReference type="AlphaFoldDB" id="A0A6A6W579"/>
<evidence type="ECO:0000256" key="1">
    <source>
        <dbReference type="SAM" id="SignalP"/>
    </source>
</evidence>
<accession>A0A6A6W579</accession>
<organism evidence="2 3">
    <name type="scientific">Pseudovirgaria hyperparasitica</name>
    <dbReference type="NCBI Taxonomy" id="470096"/>
    <lineage>
        <taxon>Eukaryota</taxon>
        <taxon>Fungi</taxon>
        <taxon>Dikarya</taxon>
        <taxon>Ascomycota</taxon>
        <taxon>Pezizomycotina</taxon>
        <taxon>Dothideomycetes</taxon>
        <taxon>Dothideomycetes incertae sedis</taxon>
        <taxon>Acrospermales</taxon>
        <taxon>Acrospermaceae</taxon>
        <taxon>Pseudovirgaria</taxon>
    </lineage>
</organism>
<protein>
    <submittedName>
        <fullName evidence="2">Uncharacterized protein</fullName>
    </submittedName>
</protein>
<dbReference type="GeneID" id="54491001"/>
<feature type="signal peptide" evidence="1">
    <location>
        <begin position="1"/>
        <end position="19"/>
    </location>
</feature>
<sequence>MICCTYYFFFLFSPTLCHAPIPITAYHNSSFSPNTQYRTLSNVIYSPAPPPPPTFPLIPLYIQSVYHLGDGVYIYNHVYSKTKIKSTTRNSLGVRSREVSGALLHGLDTCVHTYIHTYIHTLQLCTERNQ</sequence>